<proteinExistence type="predicted"/>
<protein>
    <submittedName>
        <fullName evidence="1">Uncharacterized protein</fullName>
    </submittedName>
</protein>
<gene>
    <name evidence="1" type="ORF">HICCMSTLAB_LOCUS6634</name>
</gene>
<sequence length="204" mass="23315">MSIFHPTISFIGKNKEQNCAHVNFWCNSSLLQPCCDANNRCIQYSIGISECVIEEPQEFKSELINSSCTFDRDCRRLLHAECSEDEQCVCKPKNAYRNNKCLPILGEFCTHNHQSCATAYSECINFKCQCKNGYSQRSDNQCMLNIIGENCDDDEFCSQEISEDYYQKLILFYSNQHEYPVDVAGVLTTIAFDPALVSRQSESI</sequence>
<name>A0A8J2HC89_COTCN</name>
<reference evidence="1" key="1">
    <citation type="submission" date="2021-04" db="EMBL/GenBank/DDBJ databases">
        <authorList>
            <person name="Chebbi M.A.C M."/>
        </authorList>
    </citation>
    <scope>NUCLEOTIDE SEQUENCE</scope>
</reference>
<dbReference type="EMBL" id="CAJNRD030001120">
    <property type="protein sequence ID" value="CAG5093163.1"/>
    <property type="molecule type" value="Genomic_DNA"/>
</dbReference>
<accession>A0A8J2HC89</accession>
<dbReference type="Proteomes" id="UP000786811">
    <property type="component" value="Unassembled WGS sequence"/>
</dbReference>
<evidence type="ECO:0000313" key="2">
    <source>
        <dbReference type="Proteomes" id="UP000786811"/>
    </source>
</evidence>
<evidence type="ECO:0000313" key="1">
    <source>
        <dbReference type="EMBL" id="CAG5093163.1"/>
    </source>
</evidence>
<organism evidence="1 2">
    <name type="scientific">Cotesia congregata</name>
    <name type="common">Parasitoid wasp</name>
    <name type="synonym">Apanteles congregatus</name>
    <dbReference type="NCBI Taxonomy" id="51543"/>
    <lineage>
        <taxon>Eukaryota</taxon>
        <taxon>Metazoa</taxon>
        <taxon>Ecdysozoa</taxon>
        <taxon>Arthropoda</taxon>
        <taxon>Hexapoda</taxon>
        <taxon>Insecta</taxon>
        <taxon>Pterygota</taxon>
        <taxon>Neoptera</taxon>
        <taxon>Endopterygota</taxon>
        <taxon>Hymenoptera</taxon>
        <taxon>Apocrita</taxon>
        <taxon>Ichneumonoidea</taxon>
        <taxon>Braconidae</taxon>
        <taxon>Microgastrinae</taxon>
        <taxon>Cotesia</taxon>
    </lineage>
</organism>
<dbReference type="OrthoDB" id="5912242at2759"/>
<keyword evidence="2" id="KW-1185">Reference proteome</keyword>
<dbReference type="AlphaFoldDB" id="A0A8J2HC89"/>
<comment type="caution">
    <text evidence="1">The sequence shown here is derived from an EMBL/GenBank/DDBJ whole genome shotgun (WGS) entry which is preliminary data.</text>
</comment>